<dbReference type="InterPro" id="IPR000477">
    <property type="entry name" value="RT_dom"/>
</dbReference>
<proteinExistence type="predicted"/>
<feature type="domain" description="Reverse transcriptase" evidence="2">
    <location>
        <begin position="1199"/>
        <end position="1472"/>
    </location>
</feature>
<protein>
    <recommendedName>
        <fullName evidence="2">Reverse transcriptase domain-containing protein</fullName>
    </recommendedName>
</protein>
<dbReference type="InterPro" id="IPR036691">
    <property type="entry name" value="Endo/exonu/phosph_ase_sf"/>
</dbReference>
<evidence type="ECO:0000313" key="4">
    <source>
        <dbReference type="Proteomes" id="UP000469452"/>
    </source>
</evidence>
<feature type="compositionally biased region" description="Low complexity" evidence="1">
    <location>
        <begin position="1"/>
        <end position="17"/>
    </location>
</feature>
<dbReference type="PANTHER" id="PTHR19446">
    <property type="entry name" value="REVERSE TRANSCRIPTASES"/>
    <property type="match status" value="1"/>
</dbReference>
<reference evidence="3 4" key="1">
    <citation type="submission" date="2019-06" db="EMBL/GenBank/DDBJ databases">
        <title>Genomics analysis of Aphanomyces spp. identifies a new class of oomycete effector associated with host adaptation.</title>
        <authorList>
            <person name="Gaulin E."/>
        </authorList>
    </citation>
    <scope>NUCLEOTIDE SEQUENCE [LARGE SCALE GENOMIC DNA]</scope>
    <source>
        <strain evidence="3 4">E</strain>
    </source>
</reference>
<gene>
    <name evidence="3" type="ORF">AaE_014869</name>
</gene>
<dbReference type="PROSITE" id="PS50878">
    <property type="entry name" value="RT_POL"/>
    <property type="match status" value="1"/>
</dbReference>
<sequence length="1526" mass="168505">HDVSSAAANPSSPGADPSSRHKAKQPPRPTDKTNPTTDDPWGRFAAERAAAAKTPRTKDVGAHRPSMADLRPLLAKHAAGQLTFHDTLPIQGHDKREVIGWLHMATGQLTKSLNEDAMMSSLLHDNQSTVDGAILVDVIKCERDLKNRVVRWGVASMTALNRLEGVTMKLRINRAGAKGATTTFESFSMDPPHALDGFYLDIPNGLQGQLDERLLFEAMSRLEPRFLWGSYTSVSATTGLAGSRYRLHFLGSDIPSSMLVGDRMVEEFVLRGRCLRAYGRGWFFRDHQLARINLDGPTPPNNPPPVMQPAESTVPKPAQPKAAKKQKAATRDTAEFTEVRRKKVPRSSNTQTHPPHGLVGRPWTSPNAFAALAERWTVGYTYHTLSDDDVSSTTIIPEPDAHVADLHHDTAGEFVTCMNIDAGTPTATVVPLDVLLAELAALDAASHLAVSTHQAEVEAAHTDSNFDMAALVNAVRVDTLCGHLSSHPVEFGIQLHHLLAHDRPTFEFFVRQRLLHRWLRATWGGTSSFDRLYTQTFGKVASKANIIELFTALAFPDDHETLAAATENGDELSLSRFDFELVLAIAEVLLAAHGPLFFNSEAALLATTGALVGVIASPGAMRCLSSDTMATVLLTTQLGSELWRLLEVVYASDEDMRRILLTLHDMYELGQCDLTTLGQVQVIPGDLLNPVSYFTMSSCNLNGLQRNGHLVASGLKSPPSCVVFQETKLDNAKQLETFRRHLDNEVGATNYLLFVNDLRASNVDSTRHRQCGVASFFHTSTPGFATLQHLPHLDIPGRYLVARSTWSGIPVYFHNIYAPVESHLRRDFFLGLPRAFEPDSLHLVGGDFNLPIDPTLDTSSPHPRHTSGKLECVEWLASIRVIDVWRTFHPHERLYSGPGRVNRLDYLFIDHDLATNLCTSASYLPNTFGGDHLRHSVTLSHTQSPSSQSYWRLPRELLADPHIILGIRQEAALLLEDMIAAPLANHGAMWYGWLKRMKGRLVKCHRQYLEANTTTLHHLQLRVAAAQRAFEVNGFGAADVGAAKLALEQASAEHRQHTMDRQFDFHANTNERGTSHFFRRPQGTKVPITCVTVDGATVVDEATVHTSFTAHWRRIMTTAADQQPPSSDRRRDVIGSITKRLDPADRDALDSPITADELCAALKTMDPKKSPGPDGWPAGFFQVAPEFFSRILHRVFEYQLAHHGQLLPQQRRSAVALLYKAGDRGDPGNYRPIALMAVEVKILSRAMAFRLAVHASKLVHQSQAGFVPGRRLHDHVTFVQALQQFCTMEDHDHYATFLDFSKAYDMVDQGFLFDVLEEMNVGPSFVKWVRLLYASPVAQIIFNGTLGPEIRPTRGVKQGCPLSCLLFVLYIEPLGDMLRQHPQLGIHLPNGDVTTSIFFADDSTLLSADLPAAVAQQTIVEEFCAVSGARLNQAKCMTLVLNGHLDPADIDDGGLLNIVPTGRPVKYLGLLFGHNLQLHHQINLVNARFMAWTSPLGKHSYVVAPLACYCIHRSSCGHGQGVAGYA</sequence>
<dbReference type="SUPFAM" id="SSF56672">
    <property type="entry name" value="DNA/RNA polymerases"/>
    <property type="match status" value="1"/>
</dbReference>
<dbReference type="SUPFAM" id="SSF56219">
    <property type="entry name" value="DNase I-like"/>
    <property type="match status" value="1"/>
</dbReference>
<dbReference type="Pfam" id="PF00078">
    <property type="entry name" value="RVT_1"/>
    <property type="match status" value="1"/>
</dbReference>
<feature type="region of interest" description="Disordered" evidence="1">
    <location>
        <begin position="295"/>
        <end position="362"/>
    </location>
</feature>
<evidence type="ECO:0000256" key="1">
    <source>
        <dbReference type="SAM" id="MobiDB-lite"/>
    </source>
</evidence>
<comment type="caution">
    <text evidence="3">The sequence shown here is derived from an EMBL/GenBank/DDBJ whole genome shotgun (WGS) entry which is preliminary data.</text>
</comment>
<dbReference type="InterPro" id="IPR043502">
    <property type="entry name" value="DNA/RNA_pol_sf"/>
</dbReference>
<feature type="non-terminal residue" evidence="3">
    <location>
        <position position="1"/>
    </location>
</feature>
<dbReference type="VEuPathDB" id="FungiDB:H257_16277"/>
<organism evidence="3 4">
    <name type="scientific">Aphanomyces astaci</name>
    <name type="common">Crayfish plague agent</name>
    <dbReference type="NCBI Taxonomy" id="112090"/>
    <lineage>
        <taxon>Eukaryota</taxon>
        <taxon>Sar</taxon>
        <taxon>Stramenopiles</taxon>
        <taxon>Oomycota</taxon>
        <taxon>Saprolegniomycetes</taxon>
        <taxon>Saprolegniales</taxon>
        <taxon>Verrucalvaceae</taxon>
        <taxon>Aphanomyces</taxon>
    </lineage>
</organism>
<dbReference type="Gene3D" id="3.60.10.10">
    <property type="entry name" value="Endonuclease/exonuclease/phosphatase"/>
    <property type="match status" value="1"/>
</dbReference>
<feature type="compositionally biased region" description="Basic and acidic residues" evidence="1">
    <location>
        <begin position="329"/>
        <end position="339"/>
    </location>
</feature>
<dbReference type="VEuPathDB" id="FungiDB:H257_05559"/>
<evidence type="ECO:0000313" key="3">
    <source>
        <dbReference type="EMBL" id="KAF0704559.1"/>
    </source>
</evidence>
<evidence type="ECO:0000259" key="2">
    <source>
        <dbReference type="PROSITE" id="PS50878"/>
    </source>
</evidence>
<feature type="compositionally biased region" description="Pro residues" evidence="1">
    <location>
        <begin position="297"/>
        <end position="307"/>
    </location>
</feature>
<feature type="region of interest" description="Disordered" evidence="1">
    <location>
        <begin position="1"/>
        <end position="65"/>
    </location>
</feature>
<dbReference type="Proteomes" id="UP000469452">
    <property type="component" value="Unassembled WGS sequence"/>
</dbReference>
<name>A0A6A4YY48_APHAT</name>
<dbReference type="EMBL" id="VJMI01020392">
    <property type="protein sequence ID" value="KAF0704559.1"/>
    <property type="molecule type" value="Genomic_DNA"/>
</dbReference>
<dbReference type="CDD" id="cd01650">
    <property type="entry name" value="RT_nLTR_like"/>
    <property type="match status" value="1"/>
</dbReference>
<accession>A0A6A4YY48</accession>